<protein>
    <submittedName>
        <fullName evidence="1">Uncharacterized protein</fullName>
    </submittedName>
</protein>
<name>A0A654U1D2_MYCTX</name>
<evidence type="ECO:0000313" key="1">
    <source>
        <dbReference type="EMBL" id="CFR83440.1"/>
    </source>
</evidence>
<organism evidence="1 2">
    <name type="scientific">Mycobacterium tuberculosis</name>
    <dbReference type="NCBI Taxonomy" id="1773"/>
    <lineage>
        <taxon>Bacteria</taxon>
        <taxon>Bacillati</taxon>
        <taxon>Actinomycetota</taxon>
        <taxon>Actinomycetes</taxon>
        <taxon>Mycobacteriales</taxon>
        <taxon>Mycobacteriaceae</taxon>
        <taxon>Mycobacterium</taxon>
        <taxon>Mycobacterium tuberculosis complex</taxon>
    </lineage>
</organism>
<dbReference type="EMBL" id="CGCX01000785">
    <property type="protein sequence ID" value="CFR83440.1"/>
    <property type="molecule type" value="Genomic_DNA"/>
</dbReference>
<dbReference type="AlphaFoldDB" id="A0A654U1D2"/>
<reference evidence="1 2" key="1">
    <citation type="submission" date="2015-03" db="EMBL/GenBank/DDBJ databases">
        <authorList>
            <consortium name="Pathogen Informatics"/>
        </authorList>
    </citation>
    <scope>NUCLEOTIDE SEQUENCE [LARGE SCALE GENOMIC DNA]</scope>
    <source>
        <strain evidence="1 2">C09601061</strain>
    </source>
</reference>
<proteinExistence type="predicted"/>
<accession>A0A654U1D2</accession>
<evidence type="ECO:0000313" key="2">
    <source>
        <dbReference type="Proteomes" id="UP000046680"/>
    </source>
</evidence>
<sequence>MVDLDGFGRVGAQRAARVLGAVGGIVVERVLEALGLAQLRLDGIGIGVDGTVENHCPHPLRKFLGIRGADPGAVRVAQVGQLVVAQRRANGIQVLGDVDRPDMGQKVLAHLVHTATDELLGLVLDVRHTLPAVVNLRLGPQPVVVGIGVAPDRRPGRRHPAGVEPNQVEPFVHPLRQCLEDAQGGLDTGFAGSTGIYDQRTDLVSRRRKANQRQRRHVTIGAVVVDRYSELAA</sequence>
<gene>
    <name evidence="1" type="ORF">ERS007657_02157</name>
</gene>
<dbReference type="Proteomes" id="UP000046680">
    <property type="component" value="Unassembled WGS sequence"/>
</dbReference>